<organism evidence="1 2">
    <name type="scientific">Pyrinomonas methylaliphatogenes</name>
    <dbReference type="NCBI Taxonomy" id="454194"/>
    <lineage>
        <taxon>Bacteria</taxon>
        <taxon>Pseudomonadati</taxon>
        <taxon>Acidobacteriota</taxon>
        <taxon>Blastocatellia</taxon>
        <taxon>Blastocatellales</taxon>
        <taxon>Pyrinomonadaceae</taxon>
        <taxon>Pyrinomonas</taxon>
    </lineage>
</organism>
<dbReference type="STRING" id="454194.PYK22_02089"/>
<name>A0A0B6X0N1_9BACT</name>
<protein>
    <submittedName>
        <fullName evidence="1">Predicted metal-binding protein, possibly nucleic-acid binding</fullName>
    </submittedName>
</protein>
<dbReference type="Proteomes" id="UP000031518">
    <property type="component" value="Unassembled WGS sequence"/>
</dbReference>
<evidence type="ECO:0000313" key="2">
    <source>
        <dbReference type="Proteomes" id="UP000031518"/>
    </source>
</evidence>
<dbReference type="Pfam" id="PF02620">
    <property type="entry name" value="YceD"/>
    <property type="match status" value="1"/>
</dbReference>
<dbReference type="AlphaFoldDB" id="A0A0B6X0N1"/>
<keyword evidence="2" id="KW-1185">Reference proteome</keyword>
<sequence>MRFEVERLTIEGTSFRQDYAPEALSFEAERIRLIAPATVHGRIWRKGREVLLQGRLTARVAALCDRCLREFETLVETEIDVSYVPEEDDATAEDLELSADEMAQSVFSGGEVDLDELVREQFLLALPMRRLCREECRGLCPRCGADLNLGDCQCEAAEIDPRWAALAAWKRKKEADGE</sequence>
<proteinExistence type="predicted"/>
<dbReference type="RefSeq" id="WP_060635557.1">
    <property type="nucleotide sequence ID" value="NZ_CBXV010000007.1"/>
</dbReference>
<dbReference type="PANTHER" id="PTHR34374:SF1">
    <property type="entry name" value="LARGE RIBOSOMAL RNA SUBUNIT ACCUMULATION PROTEIN YCED HOMOLOG 1, CHLOROPLASTIC"/>
    <property type="match status" value="1"/>
</dbReference>
<accession>A0A0B6X0N1</accession>
<dbReference type="OrthoDB" id="9790372at2"/>
<dbReference type="PANTHER" id="PTHR34374">
    <property type="entry name" value="LARGE RIBOSOMAL RNA SUBUNIT ACCUMULATION PROTEIN YCED HOMOLOG 1, CHLOROPLASTIC"/>
    <property type="match status" value="1"/>
</dbReference>
<reference evidence="1 2" key="1">
    <citation type="submission" date="2013-12" db="EMBL/GenBank/DDBJ databases">
        <authorList>
            <person name="Stott M."/>
        </authorList>
    </citation>
    <scope>NUCLEOTIDE SEQUENCE [LARGE SCALE GENOMIC DNA]</scope>
    <source>
        <strain evidence="1 2">K22</strain>
    </source>
</reference>
<dbReference type="InterPro" id="IPR003772">
    <property type="entry name" value="YceD"/>
</dbReference>
<evidence type="ECO:0000313" key="1">
    <source>
        <dbReference type="EMBL" id="CDM66079.1"/>
    </source>
</evidence>
<dbReference type="EMBL" id="CBXV010000007">
    <property type="protein sequence ID" value="CDM66079.1"/>
    <property type="molecule type" value="Genomic_DNA"/>
</dbReference>
<gene>
    <name evidence="1" type="ORF">PYK22_02089</name>
</gene>
<reference evidence="1 2" key="2">
    <citation type="submission" date="2015-01" db="EMBL/GenBank/DDBJ databases">
        <title>Complete genome sequence of Pyrinomonas methylaliphatogenes type strain K22T.</title>
        <authorList>
            <person name="Lee K.C.Y."/>
            <person name="Power J.F."/>
            <person name="Dunfield P.F."/>
            <person name="Morgan X.C."/>
            <person name="Huttenhower C."/>
            <person name="Stott M.B."/>
        </authorList>
    </citation>
    <scope>NUCLEOTIDE SEQUENCE [LARGE SCALE GENOMIC DNA]</scope>
    <source>
        <strain evidence="1 2">K22</strain>
    </source>
</reference>